<dbReference type="PROSITE" id="PS50931">
    <property type="entry name" value="HTH_LYSR"/>
    <property type="match status" value="1"/>
</dbReference>
<organism evidence="7 8">
    <name type="scientific">Bartonella apis</name>
    <dbReference type="NCBI Taxonomy" id="1686310"/>
    <lineage>
        <taxon>Bacteria</taxon>
        <taxon>Pseudomonadati</taxon>
        <taxon>Pseudomonadota</taxon>
        <taxon>Alphaproteobacteria</taxon>
        <taxon>Hyphomicrobiales</taxon>
        <taxon>Bartonellaceae</taxon>
        <taxon>Bartonella</taxon>
    </lineage>
</organism>
<sequence>MFTVRQLRYFQILASTGHFGEASEKLGISQPALSVQIAEMEKIAGSPLFERTSKRIILTPLGCNFLPIINDILARLTVLGDIVAAHESPLSYPIKLGIIPTVAPYILPSVLPKVRHLYPSLTLQIQEAKTDRLVELLRNGHIDAVVAATPLDEDEFVSELLFDDDFYYALPRDDPQSVYKNVRAGDVDTGKLLLLEEGHCLRDQSLEACQTKRYRHDITASSLTTLMQLVANGIGITIIPQIAVSTEARLDNISVVAFEGETPRRHICLFWRRRSRRSKDFKLLADLLKSLAVPILDQARNFIM</sequence>
<dbReference type="SUPFAM" id="SSF46785">
    <property type="entry name" value="Winged helix' DNA-binding domain"/>
    <property type="match status" value="1"/>
</dbReference>
<dbReference type="OrthoDB" id="9775392at2"/>
<comment type="caution">
    <text evidence="7">The sequence shown here is derived from an EMBL/GenBank/DDBJ whole genome shotgun (WGS) entry which is preliminary data.</text>
</comment>
<dbReference type="Pfam" id="PF00126">
    <property type="entry name" value="HTH_1"/>
    <property type="match status" value="1"/>
</dbReference>
<keyword evidence="4" id="KW-0010">Activator</keyword>
<dbReference type="AlphaFoldDB" id="A0A1R0F8U3"/>
<evidence type="ECO:0000256" key="2">
    <source>
        <dbReference type="ARBA" id="ARBA00023015"/>
    </source>
</evidence>
<dbReference type="InterPro" id="IPR036388">
    <property type="entry name" value="WH-like_DNA-bd_sf"/>
</dbReference>
<dbReference type="GO" id="GO:0032993">
    <property type="term" value="C:protein-DNA complex"/>
    <property type="evidence" value="ECO:0007669"/>
    <property type="project" value="TreeGrafter"/>
</dbReference>
<proteinExistence type="inferred from homology"/>
<evidence type="ECO:0000256" key="1">
    <source>
        <dbReference type="ARBA" id="ARBA00009437"/>
    </source>
</evidence>
<dbReference type="PANTHER" id="PTHR30346:SF26">
    <property type="entry name" value="HYDROGEN PEROXIDE-INDUCIBLE GENES ACTIVATOR"/>
    <property type="match status" value="1"/>
</dbReference>
<keyword evidence="2" id="KW-0805">Transcription regulation</keyword>
<dbReference type="Pfam" id="PF03466">
    <property type="entry name" value="LysR_substrate"/>
    <property type="match status" value="1"/>
</dbReference>
<comment type="similarity">
    <text evidence="1">Belongs to the LysR transcriptional regulatory family.</text>
</comment>
<dbReference type="PRINTS" id="PR00039">
    <property type="entry name" value="HTHLYSR"/>
</dbReference>
<dbReference type="CDD" id="cd08411">
    <property type="entry name" value="PBP2_OxyR"/>
    <property type="match status" value="1"/>
</dbReference>
<gene>
    <name evidence="7" type="ORF">PEB0149_007970</name>
</gene>
<evidence type="ECO:0000256" key="5">
    <source>
        <dbReference type="ARBA" id="ARBA00023163"/>
    </source>
</evidence>
<dbReference type="Gene3D" id="1.10.10.10">
    <property type="entry name" value="Winged helix-like DNA-binding domain superfamily/Winged helix DNA-binding domain"/>
    <property type="match status" value="1"/>
</dbReference>
<keyword evidence="8" id="KW-1185">Reference proteome</keyword>
<evidence type="ECO:0000256" key="3">
    <source>
        <dbReference type="ARBA" id="ARBA00023125"/>
    </source>
</evidence>
<feature type="domain" description="HTH lysR-type" evidence="6">
    <location>
        <begin position="2"/>
        <end position="59"/>
    </location>
</feature>
<evidence type="ECO:0000313" key="8">
    <source>
        <dbReference type="Proteomes" id="UP000187344"/>
    </source>
</evidence>
<name>A0A1R0F8U3_9HYPH</name>
<dbReference type="GO" id="GO:0003700">
    <property type="term" value="F:DNA-binding transcription factor activity"/>
    <property type="evidence" value="ECO:0007669"/>
    <property type="project" value="InterPro"/>
</dbReference>
<keyword evidence="5" id="KW-0804">Transcription</keyword>
<dbReference type="SUPFAM" id="SSF53850">
    <property type="entry name" value="Periplasmic binding protein-like II"/>
    <property type="match status" value="1"/>
</dbReference>
<dbReference type="Proteomes" id="UP000187344">
    <property type="component" value="Unassembled WGS sequence"/>
</dbReference>
<keyword evidence="3" id="KW-0238">DNA-binding</keyword>
<dbReference type="PANTHER" id="PTHR30346">
    <property type="entry name" value="TRANSCRIPTIONAL DUAL REGULATOR HCAR-RELATED"/>
    <property type="match status" value="1"/>
</dbReference>
<dbReference type="Gene3D" id="3.40.190.10">
    <property type="entry name" value="Periplasmic binding protein-like II"/>
    <property type="match status" value="2"/>
</dbReference>
<evidence type="ECO:0000313" key="7">
    <source>
        <dbReference type="EMBL" id="OLY43371.1"/>
    </source>
</evidence>
<dbReference type="InterPro" id="IPR005119">
    <property type="entry name" value="LysR_subst-bd"/>
</dbReference>
<accession>A0A1R0F8U3</accession>
<dbReference type="GO" id="GO:0003677">
    <property type="term" value="F:DNA binding"/>
    <property type="evidence" value="ECO:0007669"/>
    <property type="project" value="UniProtKB-KW"/>
</dbReference>
<dbReference type="InterPro" id="IPR000847">
    <property type="entry name" value="LysR_HTH_N"/>
</dbReference>
<dbReference type="InterPro" id="IPR036390">
    <property type="entry name" value="WH_DNA-bd_sf"/>
</dbReference>
<reference evidence="7 8" key="1">
    <citation type="submission" date="2016-12" db="EMBL/GenBank/DDBJ databases">
        <title>Comparative genomics of Bartonella apis.</title>
        <authorList>
            <person name="Engel P."/>
        </authorList>
    </citation>
    <scope>NUCLEOTIDE SEQUENCE [LARGE SCALE GENOMIC DNA]</scope>
    <source>
        <strain evidence="7 8">PEB0149</strain>
    </source>
</reference>
<evidence type="ECO:0000259" key="6">
    <source>
        <dbReference type="PROSITE" id="PS50931"/>
    </source>
</evidence>
<protein>
    <submittedName>
        <fullName evidence="7">LysR family transcriptional regulator</fullName>
    </submittedName>
</protein>
<dbReference type="RefSeq" id="WP_075870244.1">
    <property type="nucleotide sequence ID" value="NZ_CALYQA010000001.1"/>
</dbReference>
<dbReference type="EMBL" id="LXYT01000002">
    <property type="protein sequence ID" value="OLY43371.1"/>
    <property type="molecule type" value="Genomic_DNA"/>
</dbReference>
<evidence type="ECO:0000256" key="4">
    <source>
        <dbReference type="ARBA" id="ARBA00023159"/>
    </source>
</evidence>